<dbReference type="EMBL" id="JBCFQL010000011">
    <property type="protein sequence ID" value="MFA9191978.1"/>
    <property type="molecule type" value="Genomic_DNA"/>
</dbReference>
<accession>A0ABV4TD84</accession>
<feature type="domain" description="Chemotaxis methyl-accepting receptor HlyB-like 4HB MCP" evidence="2">
    <location>
        <begin position="16"/>
        <end position="125"/>
    </location>
</feature>
<evidence type="ECO:0000313" key="4">
    <source>
        <dbReference type="Proteomes" id="UP001574169"/>
    </source>
</evidence>
<organism evidence="3 4">
    <name type="scientific">Flavobacterium zubiriense</name>
    <dbReference type="NCBI Taxonomy" id="3138075"/>
    <lineage>
        <taxon>Bacteria</taxon>
        <taxon>Pseudomonadati</taxon>
        <taxon>Bacteroidota</taxon>
        <taxon>Flavobacteriia</taxon>
        <taxon>Flavobacteriales</taxon>
        <taxon>Flavobacteriaceae</taxon>
        <taxon>Flavobacterium</taxon>
    </lineage>
</organism>
<proteinExistence type="predicted"/>
<evidence type="ECO:0000313" key="3">
    <source>
        <dbReference type="EMBL" id="MFA9191978.1"/>
    </source>
</evidence>
<sequence length="209" mass="23884">MRDINTINSKTKAAAVLILVTILLLISNYFIGLNSKKTNENMKAIYNDRLMVSHYIFQYTNAIHQIKTHIIEANPSGFEKQNFVSKRLENTNTIDKKYLATILTAEEKKQFKNFQNQCVAMQVANQKKDWKELTQLIEQSLETLEILAQIQIDEGKTAFTTANALHNGNKIFAQFEIALFIILACLSAYLLVLKKMKIKIKIPEAPSMN</sequence>
<protein>
    <submittedName>
        <fullName evidence="3">MCP four helix bundle domain-containing protein</fullName>
    </submittedName>
</protein>
<comment type="caution">
    <text evidence="3">The sequence shown here is derived from an EMBL/GenBank/DDBJ whole genome shotgun (WGS) entry which is preliminary data.</text>
</comment>
<keyword evidence="1" id="KW-0812">Transmembrane</keyword>
<dbReference type="Pfam" id="PF12729">
    <property type="entry name" value="4HB_MCP_1"/>
    <property type="match status" value="1"/>
</dbReference>
<keyword evidence="4" id="KW-1185">Reference proteome</keyword>
<keyword evidence="1" id="KW-0472">Membrane</keyword>
<dbReference type="InterPro" id="IPR024478">
    <property type="entry name" value="HlyB_4HB_MCP"/>
</dbReference>
<evidence type="ECO:0000259" key="2">
    <source>
        <dbReference type="Pfam" id="PF12729"/>
    </source>
</evidence>
<dbReference type="Proteomes" id="UP001574169">
    <property type="component" value="Unassembled WGS sequence"/>
</dbReference>
<feature type="transmembrane region" description="Helical" evidence="1">
    <location>
        <begin position="171"/>
        <end position="192"/>
    </location>
</feature>
<dbReference type="RefSeq" id="WP_373406943.1">
    <property type="nucleotide sequence ID" value="NZ_JBCFQL010000011.1"/>
</dbReference>
<evidence type="ECO:0000256" key="1">
    <source>
        <dbReference type="SAM" id="Phobius"/>
    </source>
</evidence>
<name>A0ABV4TD84_9FLAO</name>
<gene>
    <name evidence="3" type="ORF">AAGV28_11425</name>
</gene>
<reference evidence="3 4" key="1">
    <citation type="submission" date="2024-04" db="EMBL/GenBank/DDBJ databases">
        <title>New Clade of Flavobacterium.</title>
        <authorList>
            <person name="Matos L."/>
            <person name="Proenca D.N."/>
            <person name="Fransisco R.M."/>
            <person name="Chung A.P."/>
            <person name="Maccario L."/>
            <person name="Sorensen S.J."/>
            <person name="Morais P.V."/>
        </authorList>
    </citation>
    <scope>NUCLEOTIDE SEQUENCE [LARGE SCALE GENOMIC DNA]</scope>
    <source>
        <strain evidence="3 4">FZUC8N2.13</strain>
    </source>
</reference>
<keyword evidence="1" id="KW-1133">Transmembrane helix</keyword>
<feature type="transmembrane region" description="Helical" evidence="1">
    <location>
        <begin position="12"/>
        <end position="31"/>
    </location>
</feature>